<dbReference type="GO" id="GO:0004521">
    <property type="term" value="F:RNA endonuclease activity"/>
    <property type="evidence" value="ECO:0007669"/>
    <property type="project" value="InterPro"/>
</dbReference>
<reference evidence="8" key="2">
    <citation type="submission" date="2021-04" db="EMBL/GenBank/DDBJ databases">
        <authorList>
            <person name="Gilroy R."/>
        </authorList>
    </citation>
    <scope>NUCLEOTIDE SEQUENCE</scope>
    <source>
        <strain evidence="8">ChiW7-2402</strain>
    </source>
</reference>
<feature type="domain" description="Endoribonuclease YicC-like N-terminal" evidence="6">
    <location>
        <begin position="1"/>
        <end position="156"/>
    </location>
</feature>
<dbReference type="Pfam" id="PF03755">
    <property type="entry name" value="YicC-like_N"/>
    <property type="match status" value="1"/>
</dbReference>
<keyword evidence="2" id="KW-0540">Nuclease</keyword>
<dbReference type="GO" id="GO:0016787">
    <property type="term" value="F:hydrolase activity"/>
    <property type="evidence" value="ECO:0007669"/>
    <property type="project" value="UniProtKB-KW"/>
</dbReference>
<keyword evidence="3" id="KW-0255">Endonuclease</keyword>
<dbReference type="AlphaFoldDB" id="A0A9D2G4D4"/>
<evidence type="ECO:0000256" key="3">
    <source>
        <dbReference type="ARBA" id="ARBA00022759"/>
    </source>
</evidence>
<name>A0A9D2G4D4_9FIRM</name>
<dbReference type="NCBIfam" id="TIGR00255">
    <property type="entry name" value="YicC/YloC family endoribonuclease"/>
    <property type="match status" value="1"/>
</dbReference>
<dbReference type="InterPro" id="IPR005229">
    <property type="entry name" value="YicC/YloC-like"/>
</dbReference>
<evidence type="ECO:0000256" key="4">
    <source>
        <dbReference type="ARBA" id="ARBA00022801"/>
    </source>
</evidence>
<evidence type="ECO:0000256" key="1">
    <source>
        <dbReference type="ARBA" id="ARBA00001968"/>
    </source>
</evidence>
<dbReference type="InterPro" id="IPR013551">
    <property type="entry name" value="YicC-like_C"/>
</dbReference>
<dbReference type="EMBL" id="DXBB01000065">
    <property type="protein sequence ID" value="HIZ72854.1"/>
    <property type="molecule type" value="Genomic_DNA"/>
</dbReference>
<feature type="domain" description="Endoribonuclease YicC-like C-terminal" evidence="7">
    <location>
        <begin position="173"/>
        <end position="290"/>
    </location>
</feature>
<dbReference type="InterPro" id="IPR013527">
    <property type="entry name" value="YicC-like_N"/>
</dbReference>
<evidence type="ECO:0000313" key="9">
    <source>
        <dbReference type="Proteomes" id="UP000824102"/>
    </source>
</evidence>
<organism evidence="8 9">
    <name type="scientific">Candidatus Gallimonas intestinavium</name>
    <dbReference type="NCBI Taxonomy" id="2838603"/>
    <lineage>
        <taxon>Bacteria</taxon>
        <taxon>Bacillati</taxon>
        <taxon>Bacillota</taxon>
        <taxon>Clostridia</taxon>
        <taxon>Candidatus Gallimonas</taxon>
    </lineage>
</organism>
<evidence type="ECO:0000259" key="7">
    <source>
        <dbReference type="Pfam" id="PF08340"/>
    </source>
</evidence>
<gene>
    <name evidence="8" type="ORF">H9964_04665</name>
</gene>
<accession>A0A9D2G4D4</accession>
<dbReference type="PANTHER" id="PTHR30636:SF3">
    <property type="entry name" value="UPF0701 PROTEIN YICC"/>
    <property type="match status" value="1"/>
</dbReference>
<comment type="similarity">
    <text evidence="5">Belongs to the YicC/YloC family.</text>
</comment>
<comment type="caution">
    <text evidence="8">The sequence shown here is derived from an EMBL/GenBank/DDBJ whole genome shotgun (WGS) entry which is preliminary data.</text>
</comment>
<dbReference type="PANTHER" id="PTHR30636">
    <property type="entry name" value="UPF0701 PROTEIN YICC"/>
    <property type="match status" value="1"/>
</dbReference>
<dbReference type="Pfam" id="PF08340">
    <property type="entry name" value="YicC-like_C"/>
    <property type="match status" value="1"/>
</dbReference>
<evidence type="ECO:0000259" key="6">
    <source>
        <dbReference type="Pfam" id="PF03755"/>
    </source>
</evidence>
<proteinExistence type="inferred from homology"/>
<dbReference type="Proteomes" id="UP000824102">
    <property type="component" value="Unassembled WGS sequence"/>
</dbReference>
<sequence length="290" mass="33024">MYSMTGFGKGEYREGGLTVTVELKSVNNRFLDIAVKCPHALAPYEEDLRALLRSRFARGRIDVFVGMNDLREKPKAPRIDYALAEGYYAAARALQARFPEAEDDVSLAFLLRLPDVVRFEEEEGEDKVLLPALLDAAGKAADALERMRLAEGERLKEDVLQRGREISSLRDAIEERAPRVAEEYRRKLTDRMNDYLGGKVDETRILTEAAVFADKCSIDEELTRLKSHIAELFRIAGERTVGRKLDFLIQEFNRECNTICSKSNDAEITAFALKMKNEIEKVREQIQNLE</sequence>
<evidence type="ECO:0000256" key="2">
    <source>
        <dbReference type="ARBA" id="ARBA00022722"/>
    </source>
</evidence>
<protein>
    <submittedName>
        <fullName evidence="8">YicC family protein</fullName>
    </submittedName>
</protein>
<comment type="cofactor">
    <cofactor evidence="1">
        <name>a divalent metal cation</name>
        <dbReference type="ChEBI" id="CHEBI:60240"/>
    </cofactor>
</comment>
<evidence type="ECO:0000256" key="5">
    <source>
        <dbReference type="ARBA" id="ARBA00035648"/>
    </source>
</evidence>
<evidence type="ECO:0000313" key="8">
    <source>
        <dbReference type="EMBL" id="HIZ72854.1"/>
    </source>
</evidence>
<reference evidence="8" key="1">
    <citation type="journal article" date="2021" name="PeerJ">
        <title>Extensive microbial diversity within the chicken gut microbiome revealed by metagenomics and culture.</title>
        <authorList>
            <person name="Gilroy R."/>
            <person name="Ravi A."/>
            <person name="Getino M."/>
            <person name="Pursley I."/>
            <person name="Horton D.L."/>
            <person name="Alikhan N.F."/>
            <person name="Baker D."/>
            <person name="Gharbi K."/>
            <person name="Hall N."/>
            <person name="Watson M."/>
            <person name="Adriaenssens E.M."/>
            <person name="Foster-Nyarko E."/>
            <person name="Jarju S."/>
            <person name="Secka A."/>
            <person name="Antonio M."/>
            <person name="Oren A."/>
            <person name="Chaudhuri R.R."/>
            <person name="La Ragione R."/>
            <person name="Hildebrand F."/>
            <person name="Pallen M.J."/>
        </authorList>
    </citation>
    <scope>NUCLEOTIDE SEQUENCE</scope>
    <source>
        <strain evidence="8">ChiW7-2402</strain>
    </source>
</reference>
<keyword evidence="4" id="KW-0378">Hydrolase</keyword>